<feature type="region of interest" description="Disordered" evidence="5">
    <location>
        <begin position="484"/>
        <end position="515"/>
    </location>
</feature>
<evidence type="ECO:0000256" key="5">
    <source>
        <dbReference type="SAM" id="MobiDB-lite"/>
    </source>
</evidence>
<dbReference type="InterPro" id="IPR015943">
    <property type="entry name" value="WD40/YVTN_repeat-like_dom_sf"/>
</dbReference>
<dbReference type="GO" id="GO:0017056">
    <property type="term" value="F:structural constituent of nuclear pore"/>
    <property type="evidence" value="ECO:0007669"/>
    <property type="project" value="InterPro"/>
</dbReference>
<keyword evidence="3" id="KW-0813">Transport</keyword>
<dbReference type="EMBL" id="HBHK01015379">
    <property type="protein sequence ID" value="CAD9687825.1"/>
    <property type="molecule type" value="Transcribed_RNA"/>
</dbReference>
<dbReference type="GO" id="GO:0006606">
    <property type="term" value="P:protein import into nucleus"/>
    <property type="evidence" value="ECO:0007669"/>
    <property type="project" value="TreeGrafter"/>
</dbReference>
<dbReference type="GO" id="GO:0031080">
    <property type="term" value="C:nuclear pore outer ring"/>
    <property type="evidence" value="ECO:0007669"/>
    <property type="project" value="TreeGrafter"/>
</dbReference>
<dbReference type="SUPFAM" id="SSF117289">
    <property type="entry name" value="Nucleoporin domain"/>
    <property type="match status" value="1"/>
</dbReference>
<dbReference type="GO" id="GO:0000972">
    <property type="term" value="P:transcription-dependent tethering of RNA polymerase II gene DNA at nuclear periphery"/>
    <property type="evidence" value="ECO:0007669"/>
    <property type="project" value="TreeGrafter"/>
</dbReference>
<dbReference type="InterPro" id="IPR037624">
    <property type="entry name" value="Nup133-like"/>
</dbReference>
<evidence type="ECO:0000256" key="3">
    <source>
        <dbReference type="ARBA" id="ARBA00022448"/>
    </source>
</evidence>
<dbReference type="GO" id="GO:0016973">
    <property type="term" value="P:poly(A)+ mRNA export from nucleus"/>
    <property type="evidence" value="ECO:0007669"/>
    <property type="project" value="TreeGrafter"/>
</dbReference>
<evidence type="ECO:0000256" key="1">
    <source>
        <dbReference type="ARBA" id="ARBA00004123"/>
    </source>
</evidence>
<keyword evidence="4" id="KW-0539">Nucleus</keyword>
<dbReference type="Gene3D" id="1.20.58.1380">
    <property type="match status" value="1"/>
</dbReference>
<evidence type="ECO:0000256" key="2">
    <source>
        <dbReference type="ARBA" id="ARBA00005569"/>
    </source>
</evidence>
<comment type="subcellular location">
    <subcellularLocation>
        <location evidence="1">Nucleus</location>
    </subcellularLocation>
</comment>
<gene>
    <name evidence="6" type="ORF">QSP1433_LOCUS9661</name>
</gene>
<dbReference type="PANTHER" id="PTHR13405">
    <property type="entry name" value="NUCLEAR PORE COMPLEX PROTEIN NUP133"/>
    <property type="match status" value="1"/>
</dbReference>
<name>A0A7S2WGV9_9STRA</name>
<organism evidence="6">
    <name type="scientific">Mucochytrium quahogii</name>
    <dbReference type="NCBI Taxonomy" id="96639"/>
    <lineage>
        <taxon>Eukaryota</taxon>
        <taxon>Sar</taxon>
        <taxon>Stramenopiles</taxon>
        <taxon>Bigyra</taxon>
        <taxon>Labyrinthulomycetes</taxon>
        <taxon>Thraustochytrida</taxon>
        <taxon>Thraustochytriidae</taxon>
        <taxon>Mucochytrium</taxon>
    </lineage>
</organism>
<dbReference type="Gene3D" id="2.130.10.10">
    <property type="entry name" value="YVTN repeat-like/Quinoprotein amine dehydrogenase"/>
    <property type="match status" value="1"/>
</dbReference>
<proteinExistence type="inferred from homology"/>
<protein>
    <submittedName>
        <fullName evidence="6">Uncharacterized protein</fullName>
    </submittedName>
</protein>
<dbReference type="PANTHER" id="PTHR13405:SF11">
    <property type="entry name" value="NUCLEAR PORE COMPLEX PROTEIN NUP133"/>
    <property type="match status" value="1"/>
</dbReference>
<reference evidence="6" key="1">
    <citation type="submission" date="2021-01" db="EMBL/GenBank/DDBJ databases">
        <authorList>
            <person name="Corre E."/>
            <person name="Pelletier E."/>
            <person name="Niang G."/>
            <person name="Scheremetjew M."/>
            <person name="Finn R."/>
            <person name="Kale V."/>
            <person name="Holt S."/>
            <person name="Cochrane G."/>
            <person name="Meng A."/>
            <person name="Brown T."/>
            <person name="Cohen L."/>
        </authorList>
    </citation>
    <scope>NUCLEOTIDE SEQUENCE</scope>
    <source>
        <strain evidence="6">NY070348D</strain>
    </source>
</reference>
<comment type="similarity">
    <text evidence="2">Belongs to the nucleoporin Nup133 family.</text>
</comment>
<accession>A0A7S2WGV9</accession>
<evidence type="ECO:0000313" key="6">
    <source>
        <dbReference type="EMBL" id="CAD9687825.1"/>
    </source>
</evidence>
<sequence>MWSVMSYVLRPDPVSPLSSKRQRLEECDEDRLSISALSALPREIKSHGGLGAGCSGIASVRGRRVSRHVAWAKVQNHVYFWEVTDDKQYATPSCSRLSVPQNVASAQAWSLCAFESYVENQVGVLLVSDRGDILCWQNVSKRTIPIEHSLQLGAYENSENPELVSVVKGISTSCSDEDQDITRTFVVGTSHGNVFVVWISPEDFCIRFKQVLDSRARTGPGNDNSNSGVGGMFGRWLGIGGGSNEESPQDVEEFSEQVVDLVFVVSPHDQKRTSGMIFILLASGKIHRLDVCLVTMDVSCGWECNKVDGWISEKIRPQGEVRYTAIKWVFAGTDGGGWLALCVDTADGVSLHEIRNVTRSEPHLGGSSPVLGYPSRGLRDVHFAIQECTRQSVAFVAYEYNHKLTVAFVGFVCSSRLRDENNWKVETTDCSAEWLAIEPLGRAGAATDTSRGRDVSSVAILTPTLVLRVQVCVAVDGLSPSTQNDELRRSVPQMNQVSPRRGPVVTAPRSSMGGLDMETAKPVMRRIFRAYMQQVDMGRNGLLIAKEDNKWDDLLDSSLQVLHDAICFVCEKELDRSPNQRWADKWSSDKASDAQNSNFAPQLINRHLISKKGRFGSPGGFLGFLESAGIVDRLERRTIDAIIGYDYKLLACGRLCELQSRAPRSKGGKDVLKILKPHMRSIVIERERCRKRGNFDEEKYIHGIELCGLSVSDIFYSEVSQIDSFLIYLVEAIENEGLVLENDAVQAFNSIVLAIMQKHEVEYDSLRAADSGTVRATTWRDSPKILDALQKTIYRSFKKLDELTSPLWKTKRSMGTVDLEMLGSTVGQVRQIVDIFLGGKRSYGELEQGLSYEMIAPFVEYARLFLNRLNSGIENSAEITIYEECVRFATELSVDFVCHEGLFHVSELGQESDGTDYLKKFLDQSVVASLKLQDCPETNGGYKQIVSKAGNILTVDTGRNTYSLWKLRRRVVGRAVGTGEDTVRWNFEAEDGSLLSFTGDNFCLKEGHEDAGYKEMFEVLHGDAYGTGGIMTSENQDCVHILAWDKVTCLGVDRTELGTPVKVSYIGEWCGLPSAVFENYLKKQNSARILHLVEDGSLDADLDKFLKNKFTEMDEDSLGNETQKTLYDLKWMHTLRRQEYVQCAETLYVETQQQKQSRSQIETELSIAKLSLLASERPEVEMSGSMRSIGHRLAALQTVKSMFGDDVGSLPRLEKVIKACSREGKYFDGLQYLAFTDAPNLNQERLRIWGDVVSSDWDRRWSKIIKMHGGSSAEGAMKKTKLYQVAKDLAKTHSISTKEKESLELRKLMKEDIDHVVNSCNGRDQKYDAIFSKCIIQALNLVG</sequence>
<evidence type="ECO:0000256" key="4">
    <source>
        <dbReference type="ARBA" id="ARBA00023242"/>
    </source>
</evidence>